<dbReference type="Pfam" id="PF07992">
    <property type="entry name" value="Pyr_redox_2"/>
    <property type="match status" value="1"/>
</dbReference>
<dbReference type="GO" id="GO:0004324">
    <property type="term" value="F:ferredoxin-NADP+ reductase activity"/>
    <property type="evidence" value="ECO:0007669"/>
    <property type="project" value="UniProtKB-UniRule"/>
</dbReference>
<evidence type="ECO:0000259" key="6">
    <source>
        <dbReference type="Pfam" id="PF07992"/>
    </source>
</evidence>
<dbReference type="Proteomes" id="UP000442694">
    <property type="component" value="Unassembled WGS sequence"/>
</dbReference>
<gene>
    <name evidence="7" type="ORF">GCL57_03390</name>
</gene>
<evidence type="ECO:0000256" key="5">
    <source>
        <dbReference type="HAMAP-Rule" id="MF_01685"/>
    </source>
</evidence>
<dbReference type="InterPro" id="IPR022890">
    <property type="entry name" value="Fd--NADP_Rdtase_type_2"/>
</dbReference>
<comment type="similarity">
    <text evidence="5">Belongs to the ferredoxin--NADP reductase type 2 family.</text>
</comment>
<dbReference type="GO" id="GO:0004497">
    <property type="term" value="F:monooxygenase activity"/>
    <property type="evidence" value="ECO:0007669"/>
    <property type="project" value="UniProtKB-KW"/>
</dbReference>
<dbReference type="SUPFAM" id="SSF51905">
    <property type="entry name" value="FAD/NAD(P)-binding domain"/>
    <property type="match status" value="1"/>
</dbReference>
<dbReference type="InterPro" id="IPR050097">
    <property type="entry name" value="Ferredoxin-NADP_redctase_2"/>
</dbReference>
<evidence type="ECO:0000256" key="4">
    <source>
        <dbReference type="ARBA" id="ARBA00023002"/>
    </source>
</evidence>
<dbReference type="PRINTS" id="PR00469">
    <property type="entry name" value="PNDRDTASEII"/>
</dbReference>
<dbReference type="AlphaFoldDB" id="A0A833JFI5"/>
<feature type="binding site" evidence="5">
    <location>
        <position position="53"/>
    </location>
    <ligand>
        <name>FAD</name>
        <dbReference type="ChEBI" id="CHEBI:57692"/>
    </ligand>
</feature>
<comment type="caution">
    <text evidence="7">The sequence shown here is derived from an EMBL/GenBank/DDBJ whole genome shotgun (WGS) entry which is preliminary data.</text>
</comment>
<dbReference type="EMBL" id="WFLN01000004">
    <property type="protein sequence ID" value="KAB8033764.1"/>
    <property type="molecule type" value="Genomic_DNA"/>
</dbReference>
<dbReference type="InterPro" id="IPR036188">
    <property type="entry name" value="FAD/NAD-bd_sf"/>
</dbReference>
<dbReference type="HAMAP" id="MF_01685">
    <property type="entry name" value="FENR2"/>
    <property type="match status" value="1"/>
</dbReference>
<keyword evidence="3 5" id="KW-0521">NADP</keyword>
<comment type="caution">
    <text evidence="5">Lacks conserved residue(s) required for the propagation of feature annotation.</text>
</comment>
<sequence length="326" mass="36061">MVVNAGLLDCYDTIIIGGGPVGLFGAYYAGLRDMSVRLVDRRHELGGQLTAIYPEKWVYDMTGIPAIRGKELYKNLVEQTAPYNIPNSLNEEVVLIRKNRNNILCIETRKGTVMHSKTAILCLGMGAHIPRRLDIQNLREFEGKGVHYGVHSLETFRNKRVAVVGGGDSALDLALTIVNDCKDLYVLHRSDRFNAHEETTKKLYASDAEIRTFSELAAIEGNENHLTSAMIKNTKTGEVTKVEIDEVIIAVGLLFNLEVVQQWGIAMEGNSIIVDHNRQTSIPGIYAAGDIVTYPGKMKLIGTGTAEAMQGINHAKGYIQEKFPYL</sequence>
<keyword evidence="2 5" id="KW-0274">FAD</keyword>
<comment type="cofactor">
    <cofactor evidence="5">
        <name>FAD</name>
        <dbReference type="ChEBI" id="CHEBI:57692"/>
    </cofactor>
    <text evidence="5">Binds 1 FAD per subunit.</text>
</comment>
<comment type="subunit">
    <text evidence="5">Homodimer.</text>
</comment>
<evidence type="ECO:0000256" key="2">
    <source>
        <dbReference type="ARBA" id="ARBA00022827"/>
    </source>
</evidence>
<reference evidence="7 8" key="1">
    <citation type="submission" date="2019-10" db="EMBL/GenBank/DDBJ databases">
        <title>New genus of Silvanigrellaceae.</title>
        <authorList>
            <person name="Pitt A."/>
            <person name="Hahn M.W."/>
        </authorList>
    </citation>
    <scope>NUCLEOTIDE SEQUENCE [LARGE SCALE GENOMIC DNA]</scope>
    <source>
        <strain evidence="7 8">33A1-SZDP</strain>
    </source>
</reference>
<evidence type="ECO:0000313" key="7">
    <source>
        <dbReference type="EMBL" id="KAB8033764.1"/>
    </source>
</evidence>
<feature type="binding site" evidence="5">
    <location>
        <position position="40"/>
    </location>
    <ligand>
        <name>FAD</name>
        <dbReference type="ChEBI" id="CHEBI:57692"/>
    </ligand>
</feature>
<feature type="binding site" evidence="5">
    <location>
        <position position="48"/>
    </location>
    <ligand>
        <name>FAD</name>
        <dbReference type="ChEBI" id="CHEBI:57692"/>
    </ligand>
</feature>
<dbReference type="Gene3D" id="3.50.50.60">
    <property type="entry name" value="FAD/NAD(P)-binding domain"/>
    <property type="match status" value="2"/>
</dbReference>
<name>A0A833JFI5_9BACT</name>
<protein>
    <recommendedName>
        <fullName evidence="5">Ferredoxin--NADP reductase</fullName>
        <shortName evidence="5">FNR</shortName>
        <shortName evidence="5">Fd-NADP(+) reductase</shortName>
        <ecNumber evidence="5">1.18.1.2</ecNumber>
    </recommendedName>
</protein>
<accession>A0A833JFI5</accession>
<proteinExistence type="inferred from homology"/>
<keyword evidence="1 5" id="KW-0285">Flavoprotein</keyword>
<feature type="domain" description="FAD/NAD(P)-binding" evidence="6">
    <location>
        <begin position="11"/>
        <end position="301"/>
    </location>
</feature>
<dbReference type="InterPro" id="IPR023753">
    <property type="entry name" value="FAD/NAD-binding_dom"/>
</dbReference>
<keyword evidence="4 5" id="KW-0560">Oxidoreductase</keyword>
<evidence type="ECO:0000313" key="8">
    <source>
        <dbReference type="Proteomes" id="UP000442694"/>
    </source>
</evidence>
<feature type="binding site" evidence="5">
    <location>
        <position position="290"/>
    </location>
    <ligand>
        <name>FAD</name>
        <dbReference type="ChEBI" id="CHEBI:57692"/>
    </ligand>
</feature>
<dbReference type="EC" id="1.18.1.2" evidence="5"/>
<comment type="catalytic activity">
    <reaction evidence="5">
        <text>2 reduced [2Fe-2S]-[ferredoxin] + NADP(+) + H(+) = 2 oxidized [2Fe-2S]-[ferredoxin] + NADPH</text>
        <dbReference type="Rhea" id="RHEA:20125"/>
        <dbReference type="Rhea" id="RHEA-COMP:10000"/>
        <dbReference type="Rhea" id="RHEA-COMP:10001"/>
        <dbReference type="ChEBI" id="CHEBI:15378"/>
        <dbReference type="ChEBI" id="CHEBI:33737"/>
        <dbReference type="ChEBI" id="CHEBI:33738"/>
        <dbReference type="ChEBI" id="CHEBI:57783"/>
        <dbReference type="ChEBI" id="CHEBI:58349"/>
        <dbReference type="EC" id="1.18.1.2"/>
    </reaction>
</comment>
<evidence type="ECO:0000256" key="3">
    <source>
        <dbReference type="ARBA" id="ARBA00022857"/>
    </source>
</evidence>
<dbReference type="PRINTS" id="PR00368">
    <property type="entry name" value="FADPNR"/>
</dbReference>
<dbReference type="GO" id="GO:0050660">
    <property type="term" value="F:flavin adenine dinucleotide binding"/>
    <property type="evidence" value="ECO:0007669"/>
    <property type="project" value="UniProtKB-UniRule"/>
</dbReference>
<keyword evidence="8" id="KW-1185">Reference proteome</keyword>
<dbReference type="PANTHER" id="PTHR48105">
    <property type="entry name" value="THIOREDOXIN REDUCTASE 1-RELATED-RELATED"/>
    <property type="match status" value="1"/>
</dbReference>
<feature type="binding site" evidence="5">
    <location>
        <position position="93"/>
    </location>
    <ligand>
        <name>FAD</name>
        <dbReference type="ChEBI" id="CHEBI:57692"/>
    </ligand>
</feature>
<evidence type="ECO:0000256" key="1">
    <source>
        <dbReference type="ARBA" id="ARBA00022630"/>
    </source>
</evidence>
<keyword evidence="7" id="KW-0503">Monooxygenase</keyword>
<organism evidence="7 8">
    <name type="scientific">Fluviispira multicolorata</name>
    <dbReference type="NCBI Taxonomy" id="2654512"/>
    <lineage>
        <taxon>Bacteria</taxon>
        <taxon>Pseudomonadati</taxon>
        <taxon>Bdellovibrionota</taxon>
        <taxon>Oligoflexia</taxon>
        <taxon>Silvanigrellales</taxon>
        <taxon>Silvanigrellaceae</taxon>
        <taxon>Fluviispira</taxon>
    </lineage>
</organism>
<dbReference type="GO" id="GO:0050661">
    <property type="term" value="F:NADP binding"/>
    <property type="evidence" value="ECO:0007669"/>
    <property type="project" value="UniProtKB-UniRule"/>
</dbReference>